<evidence type="ECO:0000313" key="2">
    <source>
        <dbReference type="EMBL" id="MDE5415215.1"/>
    </source>
</evidence>
<name>A0ABT5VIX8_9BACI</name>
<dbReference type="PANTHER" id="PTHR43135">
    <property type="entry name" value="ALPHA-D-RIBOSE 1-METHYLPHOSPHONATE 5-TRIPHOSPHATE DIPHOSPHATASE"/>
    <property type="match status" value="1"/>
</dbReference>
<dbReference type="Proteomes" id="UP001148125">
    <property type="component" value="Unassembled WGS sequence"/>
</dbReference>
<dbReference type="InterPro" id="IPR032466">
    <property type="entry name" value="Metal_Hydrolase"/>
</dbReference>
<proteinExistence type="predicted"/>
<keyword evidence="3" id="KW-1185">Reference proteome</keyword>
<dbReference type="InterPro" id="IPR011059">
    <property type="entry name" value="Metal-dep_hydrolase_composite"/>
</dbReference>
<feature type="domain" description="Amidohydrolase-related" evidence="1">
    <location>
        <begin position="51"/>
        <end position="372"/>
    </location>
</feature>
<dbReference type="Pfam" id="PF01979">
    <property type="entry name" value="Amidohydro_1"/>
    <property type="match status" value="1"/>
</dbReference>
<dbReference type="PANTHER" id="PTHR43135:SF3">
    <property type="entry name" value="ALPHA-D-RIBOSE 1-METHYLPHOSPHONATE 5-TRIPHOSPHATE DIPHOSPHATASE"/>
    <property type="match status" value="1"/>
</dbReference>
<dbReference type="InterPro" id="IPR051781">
    <property type="entry name" value="Metallo-dep_Hydrolase"/>
</dbReference>
<sequence length="383" mass="41955">MKAIINAHILGENEITKGTLLFKDGKLVNVGKKEDVKIPAEAEVIDANGRYVTPGFIDAHTHLGIDEEGVRWEGQDYNETTSAVTPHLRAMDAIYPYDQGFHDAVASGVTTAQVLPGSANVIGGLTVCIKIRLGKSVDEMVVRQPSGLKIALGENPKGAHGNHGRAPKTRMAVAAILREQFSKAKHYMEKKKNGENVFDFELEALQLALEKKIPVRAHAHRADDIMTVIRIAKEFDLDLSVEHTTEGHQITHLLAESGAKFTVGPTISSRSKVELRDKGWQTYKALEEANIPFAMTTDHPVIPIQYLQTSVSIAVKEGLSELTALKSVTEHAASVLGIEDRTGTLEVGKDADIVIWDAHPLRGNSYAWKTFVDGELVYEQEAE</sequence>
<dbReference type="EMBL" id="JAOTPO010000014">
    <property type="protein sequence ID" value="MDE5415215.1"/>
    <property type="molecule type" value="Genomic_DNA"/>
</dbReference>
<protein>
    <submittedName>
        <fullName evidence="2">Amidohydrolase</fullName>
    </submittedName>
</protein>
<dbReference type="SUPFAM" id="SSF51338">
    <property type="entry name" value="Composite domain of metallo-dependent hydrolases"/>
    <property type="match status" value="1"/>
</dbReference>
<organism evidence="2 3">
    <name type="scientific">Alkalihalobacterium chitinilyticum</name>
    <dbReference type="NCBI Taxonomy" id="2980103"/>
    <lineage>
        <taxon>Bacteria</taxon>
        <taxon>Bacillati</taxon>
        <taxon>Bacillota</taxon>
        <taxon>Bacilli</taxon>
        <taxon>Bacillales</taxon>
        <taxon>Bacillaceae</taxon>
        <taxon>Alkalihalobacterium</taxon>
    </lineage>
</organism>
<evidence type="ECO:0000259" key="1">
    <source>
        <dbReference type="Pfam" id="PF01979"/>
    </source>
</evidence>
<dbReference type="SUPFAM" id="SSF51556">
    <property type="entry name" value="Metallo-dependent hydrolases"/>
    <property type="match status" value="1"/>
</dbReference>
<evidence type="ECO:0000313" key="3">
    <source>
        <dbReference type="Proteomes" id="UP001148125"/>
    </source>
</evidence>
<reference evidence="2" key="1">
    <citation type="submission" date="2024-05" db="EMBL/GenBank/DDBJ databases">
        <title>Alkalihalobacillus sp. strain MEB203 novel alkaliphilic bacterium from Lonar Lake, India.</title>
        <authorList>
            <person name="Joshi A."/>
            <person name="Thite S."/>
            <person name="Mengade P."/>
        </authorList>
    </citation>
    <scope>NUCLEOTIDE SEQUENCE</scope>
    <source>
        <strain evidence="2">MEB 203</strain>
    </source>
</reference>
<dbReference type="CDD" id="cd01309">
    <property type="entry name" value="Met_dep_hydrolase_C"/>
    <property type="match status" value="1"/>
</dbReference>
<dbReference type="Gene3D" id="3.20.20.140">
    <property type="entry name" value="Metal-dependent hydrolases"/>
    <property type="match status" value="1"/>
</dbReference>
<dbReference type="RefSeq" id="WP_275119821.1">
    <property type="nucleotide sequence ID" value="NZ_JAOTPO010000014.1"/>
</dbReference>
<comment type="caution">
    <text evidence="2">The sequence shown here is derived from an EMBL/GenBank/DDBJ whole genome shotgun (WGS) entry which is preliminary data.</text>
</comment>
<accession>A0ABT5VIX8</accession>
<gene>
    <name evidence="2" type="ORF">N7Z68_17785</name>
</gene>
<dbReference type="InterPro" id="IPR006680">
    <property type="entry name" value="Amidohydro-rel"/>
</dbReference>